<dbReference type="OMA" id="PPESQWI"/>
<dbReference type="PANTHER" id="PTHR45348:SF2">
    <property type="entry name" value="ZINC-TYPE ALCOHOL DEHYDROGENASE-LIKE PROTEIN C2E1P3.01"/>
    <property type="match status" value="1"/>
</dbReference>
<dbReference type="InterPro" id="IPR011032">
    <property type="entry name" value="GroES-like_sf"/>
</dbReference>
<dbReference type="InterPro" id="IPR013154">
    <property type="entry name" value="ADH-like_N"/>
</dbReference>
<dbReference type="SMART" id="SM00829">
    <property type="entry name" value="PKS_ER"/>
    <property type="match status" value="1"/>
</dbReference>
<dbReference type="GeneID" id="19207865"/>
<dbReference type="InterPro" id="IPR013149">
    <property type="entry name" value="ADH-like_C"/>
</dbReference>
<dbReference type="Gene3D" id="3.40.50.720">
    <property type="entry name" value="NAD(P)-binding Rossmann-like Domain"/>
    <property type="match status" value="1"/>
</dbReference>
<keyword evidence="3" id="KW-1185">Reference proteome</keyword>
<dbReference type="InterPro" id="IPR020843">
    <property type="entry name" value="ER"/>
</dbReference>
<dbReference type="SUPFAM" id="SSF50129">
    <property type="entry name" value="GroES-like"/>
    <property type="match status" value="1"/>
</dbReference>
<feature type="domain" description="Enoyl reductase (ER)" evidence="1">
    <location>
        <begin position="16"/>
        <end position="345"/>
    </location>
</feature>
<reference evidence="3" key="1">
    <citation type="journal article" date="2012" name="Science">
        <title>The Paleozoic origin of enzymatic lignin decomposition reconstructed from 31 fungal genomes.</title>
        <authorList>
            <person name="Floudas D."/>
            <person name="Binder M."/>
            <person name="Riley R."/>
            <person name="Barry K."/>
            <person name="Blanchette R.A."/>
            <person name="Henrissat B."/>
            <person name="Martinez A.T."/>
            <person name="Otillar R."/>
            <person name="Spatafora J.W."/>
            <person name="Yadav J.S."/>
            <person name="Aerts A."/>
            <person name="Benoit I."/>
            <person name="Boyd A."/>
            <person name="Carlson A."/>
            <person name="Copeland A."/>
            <person name="Coutinho P.M."/>
            <person name="de Vries R.P."/>
            <person name="Ferreira P."/>
            <person name="Findley K."/>
            <person name="Foster B."/>
            <person name="Gaskell J."/>
            <person name="Glotzer D."/>
            <person name="Gorecki P."/>
            <person name="Heitman J."/>
            <person name="Hesse C."/>
            <person name="Hori C."/>
            <person name="Igarashi K."/>
            <person name="Jurgens J.A."/>
            <person name="Kallen N."/>
            <person name="Kersten P."/>
            <person name="Kohler A."/>
            <person name="Kuees U."/>
            <person name="Kumar T.K.A."/>
            <person name="Kuo A."/>
            <person name="LaButti K."/>
            <person name="Larrondo L.F."/>
            <person name="Lindquist E."/>
            <person name="Ling A."/>
            <person name="Lombard V."/>
            <person name="Lucas S."/>
            <person name="Lundell T."/>
            <person name="Martin R."/>
            <person name="McLaughlin D.J."/>
            <person name="Morgenstern I."/>
            <person name="Morin E."/>
            <person name="Murat C."/>
            <person name="Nagy L.G."/>
            <person name="Nolan M."/>
            <person name="Ohm R.A."/>
            <person name="Patyshakuliyeva A."/>
            <person name="Rokas A."/>
            <person name="Ruiz-Duenas F.J."/>
            <person name="Sabat G."/>
            <person name="Salamov A."/>
            <person name="Samejima M."/>
            <person name="Schmutz J."/>
            <person name="Slot J.C."/>
            <person name="St John F."/>
            <person name="Stenlid J."/>
            <person name="Sun H."/>
            <person name="Sun S."/>
            <person name="Syed K."/>
            <person name="Tsang A."/>
            <person name="Wiebenga A."/>
            <person name="Young D."/>
            <person name="Pisabarro A."/>
            <person name="Eastwood D.C."/>
            <person name="Martin F."/>
            <person name="Cullen D."/>
            <person name="Grigoriev I.V."/>
            <person name="Hibbett D.S."/>
        </authorList>
    </citation>
    <scope>NUCLEOTIDE SEQUENCE [LARGE SCALE GENOMIC DNA]</scope>
    <source>
        <strain evidence="3">RWD-64-598 SS2</strain>
    </source>
</reference>
<evidence type="ECO:0000313" key="2">
    <source>
        <dbReference type="EMBL" id="EIW80795.1"/>
    </source>
</evidence>
<evidence type="ECO:0000313" key="3">
    <source>
        <dbReference type="Proteomes" id="UP000053558"/>
    </source>
</evidence>
<dbReference type="Gene3D" id="3.90.180.10">
    <property type="entry name" value="Medium-chain alcohol dehydrogenases, catalytic domain"/>
    <property type="match status" value="1"/>
</dbReference>
<dbReference type="InterPro" id="IPR036291">
    <property type="entry name" value="NAD(P)-bd_dom_sf"/>
</dbReference>
<dbReference type="GO" id="GO:0016651">
    <property type="term" value="F:oxidoreductase activity, acting on NAD(P)H"/>
    <property type="evidence" value="ECO:0007669"/>
    <property type="project" value="InterPro"/>
</dbReference>
<dbReference type="Proteomes" id="UP000053558">
    <property type="component" value="Unassembled WGS sequence"/>
</dbReference>
<dbReference type="KEGG" id="cput:CONPUDRAFT_57337"/>
<dbReference type="AlphaFoldDB" id="A0A5M3MQ43"/>
<name>A0A5M3MQ43_CONPW</name>
<dbReference type="RefSeq" id="XP_007769033.1">
    <property type="nucleotide sequence ID" value="XM_007770843.1"/>
</dbReference>
<gene>
    <name evidence="2" type="ORF">CONPUDRAFT_57337</name>
</gene>
<proteinExistence type="predicted"/>
<organism evidence="2 3">
    <name type="scientific">Coniophora puteana (strain RWD-64-598)</name>
    <name type="common">Brown rot fungus</name>
    <dbReference type="NCBI Taxonomy" id="741705"/>
    <lineage>
        <taxon>Eukaryota</taxon>
        <taxon>Fungi</taxon>
        <taxon>Dikarya</taxon>
        <taxon>Basidiomycota</taxon>
        <taxon>Agaricomycotina</taxon>
        <taxon>Agaricomycetes</taxon>
        <taxon>Agaricomycetidae</taxon>
        <taxon>Boletales</taxon>
        <taxon>Coniophorineae</taxon>
        <taxon>Coniophoraceae</taxon>
        <taxon>Coniophora</taxon>
    </lineage>
</organism>
<dbReference type="SUPFAM" id="SSF51735">
    <property type="entry name" value="NAD(P)-binding Rossmann-fold domains"/>
    <property type="match status" value="1"/>
</dbReference>
<protein>
    <submittedName>
        <fullName evidence="2">GroES-like protein</fullName>
    </submittedName>
</protein>
<dbReference type="EMBL" id="JH711579">
    <property type="protein sequence ID" value="EIW80795.1"/>
    <property type="molecule type" value="Genomic_DNA"/>
</dbReference>
<evidence type="ECO:0000259" key="1">
    <source>
        <dbReference type="SMART" id="SM00829"/>
    </source>
</evidence>
<dbReference type="PANTHER" id="PTHR45348">
    <property type="entry name" value="HYPOTHETICAL OXIDOREDUCTASE (EUROFUNG)"/>
    <property type="match status" value="1"/>
</dbReference>
<dbReference type="Pfam" id="PF00107">
    <property type="entry name" value="ADH_zinc_N"/>
    <property type="match status" value="1"/>
</dbReference>
<dbReference type="CDD" id="cd08249">
    <property type="entry name" value="enoyl_reductase_like"/>
    <property type="match status" value="1"/>
</dbReference>
<accession>A0A5M3MQ43</accession>
<dbReference type="OrthoDB" id="3233595at2759"/>
<sequence length="347" mass="36159">MASRTQTALLLTAERGEFQLGSRPVPSPKADEVLVRNVASALNPFDWKVQTTGFMGPKVYPAVLGFEGAGVVEEVGEGIEGLKKGDRVAHSSVAYGEGQTFQQYSITRADIVVKIPDSITFEQAATVPAAFFTPAVGFYHNPPYGIGLSEPWTTEGQGRYTGEAVLIVGGSTQNGLAAIQLARLSGFSPILTTASAKHSSLLRSLGATHILDRSLAGLALRAEIEKATGGKALTVAYDAVGDAATQHAAFDALARNGRLVTVLPSNIPEEKVKEEGKEVVFVIAHIDAEHNRGIASRLTAALPGLLASGELKTGTPEVILGGLGAVPDALKRLQAGGASGVKFVVNP</sequence>
<dbReference type="InterPro" id="IPR047122">
    <property type="entry name" value="Trans-enoyl_RdTase-like"/>
</dbReference>
<comment type="caution">
    <text evidence="2">The sequence shown here is derived from an EMBL/GenBank/DDBJ whole genome shotgun (WGS) entry which is preliminary data.</text>
</comment>
<dbReference type="Pfam" id="PF08240">
    <property type="entry name" value="ADH_N"/>
    <property type="match status" value="1"/>
</dbReference>